<dbReference type="GO" id="GO:0004674">
    <property type="term" value="F:protein serine/threonine kinase activity"/>
    <property type="evidence" value="ECO:0007669"/>
    <property type="project" value="UniProtKB-KW"/>
</dbReference>
<keyword evidence="6 10" id="KW-0547">Nucleotide-binding</keyword>
<evidence type="ECO:0000256" key="3">
    <source>
        <dbReference type="ARBA" id="ARBA00022553"/>
    </source>
</evidence>
<dbReference type="Pfam" id="PF00564">
    <property type="entry name" value="PB1"/>
    <property type="match status" value="1"/>
</dbReference>
<evidence type="ECO:0000256" key="11">
    <source>
        <dbReference type="SAM" id="MobiDB-lite"/>
    </source>
</evidence>
<keyword evidence="3" id="KW-0597">Phosphoprotein</keyword>
<evidence type="ECO:0000259" key="12">
    <source>
        <dbReference type="PROSITE" id="PS50011"/>
    </source>
</evidence>
<evidence type="ECO:0000256" key="10">
    <source>
        <dbReference type="PROSITE-ProRule" id="PRU10141"/>
    </source>
</evidence>
<evidence type="ECO:0000256" key="2">
    <source>
        <dbReference type="ARBA" id="ARBA00022527"/>
    </source>
</evidence>
<evidence type="ECO:0000256" key="4">
    <source>
        <dbReference type="ARBA" id="ARBA00022679"/>
    </source>
</evidence>
<dbReference type="GO" id="GO:0046872">
    <property type="term" value="F:metal ion binding"/>
    <property type="evidence" value="ECO:0007669"/>
    <property type="project" value="UniProtKB-KW"/>
</dbReference>
<keyword evidence="8 10" id="KW-0067">ATP-binding</keyword>
<dbReference type="FunFam" id="1.10.510.10:FF:000071">
    <property type="entry name" value="Mitogen-activated protein kinase kinase kinase 3 isoform 2"/>
    <property type="match status" value="1"/>
</dbReference>
<dbReference type="SUPFAM" id="SSF54277">
    <property type="entry name" value="CAD &amp; PB1 domains"/>
    <property type="match status" value="1"/>
</dbReference>
<dbReference type="InterPro" id="IPR000719">
    <property type="entry name" value="Prot_kinase_dom"/>
</dbReference>
<keyword evidence="5" id="KW-0479">Metal-binding</keyword>
<evidence type="ECO:0000256" key="8">
    <source>
        <dbReference type="ARBA" id="ARBA00022840"/>
    </source>
</evidence>
<dbReference type="InterPro" id="IPR017441">
    <property type="entry name" value="Protein_kinase_ATP_BS"/>
</dbReference>
<dbReference type="Gene3D" id="3.10.20.90">
    <property type="entry name" value="Phosphatidylinositol 3-kinase Catalytic Subunit, Chain A, domain 1"/>
    <property type="match status" value="1"/>
</dbReference>
<dbReference type="InterPro" id="IPR011009">
    <property type="entry name" value="Kinase-like_dom_sf"/>
</dbReference>
<feature type="domain" description="Protein kinase" evidence="12">
    <location>
        <begin position="332"/>
        <end position="592"/>
    </location>
</feature>
<keyword evidence="9" id="KW-0460">Magnesium</keyword>
<dbReference type="InterPro" id="IPR000270">
    <property type="entry name" value="PB1_dom"/>
</dbReference>
<evidence type="ECO:0000256" key="6">
    <source>
        <dbReference type="ARBA" id="ARBA00022741"/>
    </source>
</evidence>
<dbReference type="PANTHER" id="PTHR11584:SF392">
    <property type="entry name" value="MITOGEN-ACTIVATED PROTEIN KINASE KINASE KINASE 3"/>
    <property type="match status" value="1"/>
</dbReference>
<dbReference type="Ensembl" id="ENSCLMT00005044491.1">
    <property type="protein sequence ID" value="ENSCLMP00005042950.1"/>
    <property type="gene ID" value="ENSCLMG00005019958.1"/>
</dbReference>
<dbReference type="GeneTree" id="ENSGT00940000164858"/>
<dbReference type="SUPFAM" id="SSF56112">
    <property type="entry name" value="Protein kinase-like (PK-like)"/>
    <property type="match status" value="1"/>
</dbReference>
<reference evidence="13" key="2">
    <citation type="submission" date="2025-09" db="UniProtKB">
        <authorList>
            <consortium name="Ensembl"/>
        </authorList>
    </citation>
    <scope>IDENTIFICATION</scope>
</reference>
<feature type="compositionally biased region" description="Polar residues" evidence="11">
    <location>
        <begin position="190"/>
        <end position="201"/>
    </location>
</feature>
<protein>
    <submittedName>
        <fullName evidence="13">Mitogen-activated protein kinase kinase kinase 22</fullName>
    </submittedName>
</protein>
<proteinExistence type="predicted"/>
<dbReference type="Pfam" id="PF00069">
    <property type="entry name" value="Pkinase"/>
    <property type="match status" value="1"/>
</dbReference>
<feature type="binding site" evidence="10">
    <location>
        <position position="361"/>
    </location>
    <ligand>
        <name>ATP</name>
        <dbReference type="ChEBI" id="CHEBI:30616"/>
    </ligand>
</feature>
<keyword evidence="14" id="KW-1185">Reference proteome</keyword>
<feature type="compositionally biased region" description="Basic and acidic residues" evidence="11">
    <location>
        <begin position="141"/>
        <end position="150"/>
    </location>
</feature>
<keyword evidence="7" id="KW-0418">Kinase</keyword>
<feature type="region of interest" description="Disordered" evidence="11">
    <location>
        <begin position="252"/>
        <end position="274"/>
    </location>
</feature>
<keyword evidence="2" id="KW-0723">Serine/threonine-protein kinase</keyword>
<dbReference type="Gene3D" id="1.10.510.10">
    <property type="entry name" value="Transferase(Phosphotransferase) domain 1"/>
    <property type="match status" value="1"/>
</dbReference>
<keyword evidence="4" id="KW-0808">Transferase</keyword>
<evidence type="ECO:0000256" key="1">
    <source>
        <dbReference type="ARBA" id="ARBA00001946"/>
    </source>
</evidence>
<feature type="compositionally biased region" description="Low complexity" evidence="11">
    <location>
        <begin position="151"/>
        <end position="163"/>
    </location>
</feature>
<evidence type="ECO:0000256" key="7">
    <source>
        <dbReference type="ARBA" id="ARBA00022777"/>
    </source>
</evidence>
<dbReference type="PROSITE" id="PS00107">
    <property type="entry name" value="PROTEIN_KINASE_ATP"/>
    <property type="match status" value="1"/>
</dbReference>
<accession>A0A8C3AHL8</accession>
<comment type="cofactor">
    <cofactor evidence="1">
        <name>Mg(2+)</name>
        <dbReference type="ChEBI" id="CHEBI:18420"/>
    </cofactor>
</comment>
<gene>
    <name evidence="13" type="primary">map3k22</name>
</gene>
<dbReference type="PANTHER" id="PTHR11584">
    <property type="entry name" value="SERINE/THREONINE PROTEIN KINASE"/>
    <property type="match status" value="1"/>
</dbReference>
<reference evidence="13" key="1">
    <citation type="submission" date="2025-08" db="UniProtKB">
        <authorList>
            <consortium name="Ensembl"/>
        </authorList>
    </citation>
    <scope>IDENTIFICATION</scope>
</reference>
<dbReference type="GO" id="GO:0035556">
    <property type="term" value="P:intracellular signal transduction"/>
    <property type="evidence" value="ECO:0007669"/>
    <property type="project" value="UniProtKB-ARBA"/>
</dbReference>
<dbReference type="PROSITE" id="PS50011">
    <property type="entry name" value="PROTEIN_KINASE_DOM"/>
    <property type="match status" value="1"/>
</dbReference>
<name>A0A8C3AHL8_CYCLU</name>
<dbReference type="FunFam" id="3.10.20.90:FF:000026">
    <property type="entry name" value="Mitogen-activated protein kinase kinase kinase 3 isoform 2"/>
    <property type="match status" value="1"/>
</dbReference>
<evidence type="ECO:0000313" key="13">
    <source>
        <dbReference type="Ensembl" id="ENSCLMP00005042950.1"/>
    </source>
</evidence>
<dbReference type="SMART" id="SM00666">
    <property type="entry name" value="PB1"/>
    <property type="match status" value="1"/>
</dbReference>
<dbReference type="Proteomes" id="UP000694565">
    <property type="component" value="Unplaced"/>
</dbReference>
<evidence type="ECO:0000256" key="5">
    <source>
        <dbReference type="ARBA" id="ARBA00022723"/>
    </source>
</evidence>
<evidence type="ECO:0000313" key="14">
    <source>
        <dbReference type="Proteomes" id="UP000694565"/>
    </source>
</evidence>
<dbReference type="GO" id="GO:0005524">
    <property type="term" value="F:ATP binding"/>
    <property type="evidence" value="ECO:0007669"/>
    <property type="project" value="UniProtKB-UniRule"/>
</dbReference>
<sequence length="596" mass="67516">MLTNVYPLCLDDEEALNSIMKDLAALGRCYTQHNSHKPKNRTLLYKQVRMDLRVKLEHEREKRIIPFQRPLKIKELLQKVTEAFGQQMDMFFMEKELLLPLKTQEDLDQAVLTLGCSSGTNGLLRILLKTPKNNHYLQVNSRDKQSEMRSSRSLGDLKGSLLKGSERVRKHSTGSLHTGRTSPPPGSVPEEQQQIARQGSYTSIHSEGEFIPETHDQNVRACQEPDRIESSCCPGFIFSPDSQQCLFAPSSGRHGKGGTFPRQFQLPNRSKDYGDRRRTLPRSFMPQENLFQLVPSSRTRSYNGDSSMQYSDLRFLIMRCLVSAAPRAPVNWRQGKLLGRGAFGEVYLCYDVDTGRELAAKQVPFDTDCQETSKEVNALECEIQLLKNLRHERIVQYYGCLRDLEQKKLTIFVEFMPGGSIKDQLKAYGALTEKVTRRYTRQILQGVSYLHSNMIVHRDIKGANILRDSSGNVKLGDFGASKRIQTICMSGTGIKSVTGTPYWMSPEVINGEGYGRKADVWSIACTVVEMLTQKPPWAEYEAMAAIFKIATQPTKPILPESVSDAARDFLRQVFVEEKWRPTADGLLSHPFVQGSF</sequence>
<feature type="region of interest" description="Disordered" evidence="11">
    <location>
        <begin position="138"/>
        <end position="201"/>
    </location>
</feature>
<organism evidence="13 14">
    <name type="scientific">Cyclopterus lumpus</name>
    <name type="common">Lumpsucker</name>
    <dbReference type="NCBI Taxonomy" id="8103"/>
    <lineage>
        <taxon>Eukaryota</taxon>
        <taxon>Metazoa</taxon>
        <taxon>Chordata</taxon>
        <taxon>Craniata</taxon>
        <taxon>Vertebrata</taxon>
        <taxon>Euteleostomi</taxon>
        <taxon>Actinopterygii</taxon>
        <taxon>Neopterygii</taxon>
        <taxon>Teleostei</taxon>
        <taxon>Neoteleostei</taxon>
        <taxon>Acanthomorphata</taxon>
        <taxon>Eupercaria</taxon>
        <taxon>Perciformes</taxon>
        <taxon>Cottioidei</taxon>
        <taxon>Cottales</taxon>
        <taxon>Cyclopteridae</taxon>
        <taxon>Cyclopterus</taxon>
    </lineage>
</organism>
<dbReference type="SMART" id="SM00220">
    <property type="entry name" value="S_TKc"/>
    <property type="match status" value="1"/>
</dbReference>
<evidence type="ECO:0000256" key="9">
    <source>
        <dbReference type="ARBA" id="ARBA00022842"/>
    </source>
</evidence>
<dbReference type="AlphaFoldDB" id="A0A8C3AHL8"/>